<evidence type="ECO:0000256" key="1">
    <source>
        <dbReference type="ARBA" id="ARBA00012528"/>
    </source>
</evidence>
<comment type="catalytic activity">
    <reaction evidence="2">
        <text>2 GTP = 3',3'-c-di-GMP + 2 diphosphate</text>
        <dbReference type="Rhea" id="RHEA:24898"/>
        <dbReference type="ChEBI" id="CHEBI:33019"/>
        <dbReference type="ChEBI" id="CHEBI:37565"/>
        <dbReference type="ChEBI" id="CHEBI:58805"/>
        <dbReference type="EC" id="2.7.7.65"/>
    </reaction>
</comment>
<evidence type="ECO:0000313" key="5">
    <source>
        <dbReference type="EMBL" id="MBH9552141.1"/>
    </source>
</evidence>
<feature type="transmembrane region" description="Helical" evidence="3">
    <location>
        <begin position="12"/>
        <end position="32"/>
    </location>
</feature>
<dbReference type="PROSITE" id="PS50887">
    <property type="entry name" value="GGDEF"/>
    <property type="match status" value="1"/>
</dbReference>
<dbReference type="CDD" id="cd01949">
    <property type="entry name" value="GGDEF"/>
    <property type="match status" value="1"/>
</dbReference>
<feature type="transmembrane region" description="Helical" evidence="3">
    <location>
        <begin position="95"/>
        <end position="113"/>
    </location>
</feature>
<dbReference type="RefSeq" id="WP_198099713.1">
    <property type="nucleotide sequence ID" value="NZ_JAEDAL010000001.1"/>
</dbReference>
<organism evidence="5 6">
    <name type="scientific">Inhella gelatinilytica</name>
    <dbReference type="NCBI Taxonomy" id="2795030"/>
    <lineage>
        <taxon>Bacteria</taxon>
        <taxon>Pseudomonadati</taxon>
        <taxon>Pseudomonadota</taxon>
        <taxon>Betaproteobacteria</taxon>
        <taxon>Burkholderiales</taxon>
        <taxon>Sphaerotilaceae</taxon>
        <taxon>Inhella</taxon>
    </lineage>
</organism>
<dbReference type="Proteomes" id="UP000620139">
    <property type="component" value="Unassembled WGS sequence"/>
</dbReference>
<name>A0A931NE52_9BURK</name>
<dbReference type="SUPFAM" id="SSF55073">
    <property type="entry name" value="Nucleotide cyclase"/>
    <property type="match status" value="1"/>
</dbReference>
<feature type="transmembrane region" description="Helical" evidence="3">
    <location>
        <begin position="64"/>
        <end position="83"/>
    </location>
</feature>
<keyword evidence="3" id="KW-0812">Transmembrane</keyword>
<dbReference type="Pfam" id="PF00990">
    <property type="entry name" value="GGDEF"/>
    <property type="match status" value="1"/>
</dbReference>
<accession>A0A931NE52</accession>
<feature type="transmembrane region" description="Helical" evidence="3">
    <location>
        <begin position="192"/>
        <end position="213"/>
    </location>
</feature>
<dbReference type="EMBL" id="JAEDAL010000001">
    <property type="protein sequence ID" value="MBH9552141.1"/>
    <property type="molecule type" value="Genomic_DNA"/>
</dbReference>
<dbReference type="InterPro" id="IPR000160">
    <property type="entry name" value="GGDEF_dom"/>
</dbReference>
<dbReference type="InterPro" id="IPR029787">
    <property type="entry name" value="Nucleotide_cyclase"/>
</dbReference>
<proteinExistence type="predicted"/>
<dbReference type="Gene3D" id="3.30.70.270">
    <property type="match status" value="1"/>
</dbReference>
<dbReference type="GO" id="GO:0005886">
    <property type="term" value="C:plasma membrane"/>
    <property type="evidence" value="ECO:0007669"/>
    <property type="project" value="TreeGrafter"/>
</dbReference>
<reference evidence="5" key="1">
    <citation type="submission" date="2020-12" db="EMBL/GenBank/DDBJ databases">
        <title>The genome sequence of Inhella sp. 4Y17.</title>
        <authorList>
            <person name="Liu Y."/>
        </authorList>
    </citation>
    <scope>NUCLEOTIDE SEQUENCE</scope>
    <source>
        <strain evidence="5">4Y10</strain>
    </source>
</reference>
<comment type="caution">
    <text evidence="5">The sequence shown here is derived from an EMBL/GenBank/DDBJ whole genome shotgun (WGS) entry which is preliminary data.</text>
</comment>
<feature type="transmembrane region" description="Helical" evidence="3">
    <location>
        <begin position="151"/>
        <end position="172"/>
    </location>
</feature>
<dbReference type="GO" id="GO:0052621">
    <property type="term" value="F:diguanylate cyclase activity"/>
    <property type="evidence" value="ECO:0007669"/>
    <property type="project" value="UniProtKB-EC"/>
</dbReference>
<dbReference type="NCBIfam" id="TIGR00254">
    <property type="entry name" value="GGDEF"/>
    <property type="match status" value="1"/>
</dbReference>
<dbReference type="EC" id="2.7.7.65" evidence="1"/>
<feature type="domain" description="GGDEF" evidence="4">
    <location>
        <begin position="256"/>
        <end position="389"/>
    </location>
</feature>
<evidence type="ECO:0000256" key="3">
    <source>
        <dbReference type="SAM" id="Phobius"/>
    </source>
</evidence>
<dbReference type="GO" id="GO:1902201">
    <property type="term" value="P:negative regulation of bacterial-type flagellum-dependent cell motility"/>
    <property type="evidence" value="ECO:0007669"/>
    <property type="project" value="TreeGrafter"/>
</dbReference>
<feature type="transmembrane region" description="Helical" evidence="3">
    <location>
        <begin position="125"/>
        <end position="144"/>
    </location>
</feature>
<keyword evidence="3" id="KW-0472">Membrane</keyword>
<dbReference type="InterPro" id="IPR043128">
    <property type="entry name" value="Rev_trsase/Diguanyl_cyclase"/>
</dbReference>
<evidence type="ECO:0000313" key="6">
    <source>
        <dbReference type="Proteomes" id="UP000620139"/>
    </source>
</evidence>
<gene>
    <name evidence="5" type="ORF">I7X43_04675</name>
</gene>
<sequence length="391" mass="42758">MPANASLHLPTVLLFAGLLTIVVTLGLGLLAWRDRSPYLWHWVAAMVCTCVGMVLFSLRGLLSVWLTVFVANLMLLGNVLFTLSGYDRLFGRLTPWRWMAALVAVNAAIYAWFTGWYDHFPTRVVTFNFTLAALSVAAAGVLWSERRRWPLALIALPLGAHGLQAVLGLTRVRLVLGGADTGPSLQAVSQPHAVVIMLNSFAALALVFGFSTLHAARLHRELDQQATTDVLTGLLNRRGFERALGREWRRNQRLQHGLAALMVDIDHFKAINDRYCHAAGDTALRLLAQALGQQLRPYDLLGRVGGEEFCVVLPGVTPELAVQTAERLCRAPVSFVPEGATQPLHLTVSIGVACSIPADRSPDALLRRADQALYRAKKLGRDQVVVAPTEA</sequence>
<keyword evidence="6" id="KW-1185">Reference proteome</keyword>
<dbReference type="AlphaFoldDB" id="A0A931NE52"/>
<evidence type="ECO:0000256" key="2">
    <source>
        <dbReference type="ARBA" id="ARBA00034247"/>
    </source>
</evidence>
<dbReference type="PANTHER" id="PTHR45138">
    <property type="entry name" value="REGULATORY COMPONENTS OF SENSORY TRANSDUCTION SYSTEM"/>
    <property type="match status" value="1"/>
</dbReference>
<dbReference type="SMART" id="SM00267">
    <property type="entry name" value="GGDEF"/>
    <property type="match status" value="1"/>
</dbReference>
<feature type="transmembrane region" description="Helical" evidence="3">
    <location>
        <begin position="39"/>
        <end position="58"/>
    </location>
</feature>
<dbReference type="PANTHER" id="PTHR45138:SF9">
    <property type="entry name" value="DIGUANYLATE CYCLASE DGCM-RELATED"/>
    <property type="match status" value="1"/>
</dbReference>
<protein>
    <recommendedName>
        <fullName evidence="1">diguanylate cyclase</fullName>
        <ecNumber evidence="1">2.7.7.65</ecNumber>
    </recommendedName>
</protein>
<dbReference type="FunFam" id="3.30.70.270:FF:000001">
    <property type="entry name" value="Diguanylate cyclase domain protein"/>
    <property type="match status" value="1"/>
</dbReference>
<dbReference type="InterPro" id="IPR050469">
    <property type="entry name" value="Diguanylate_Cyclase"/>
</dbReference>
<keyword evidence="3" id="KW-1133">Transmembrane helix</keyword>
<dbReference type="GO" id="GO:0043709">
    <property type="term" value="P:cell adhesion involved in single-species biofilm formation"/>
    <property type="evidence" value="ECO:0007669"/>
    <property type="project" value="TreeGrafter"/>
</dbReference>
<evidence type="ECO:0000259" key="4">
    <source>
        <dbReference type="PROSITE" id="PS50887"/>
    </source>
</evidence>